<evidence type="ECO:0000256" key="6">
    <source>
        <dbReference type="SAM" id="Phobius"/>
    </source>
</evidence>
<organism evidence="8 9">
    <name type="scientific">Lautropia dentalis</name>
    <dbReference type="NCBI Taxonomy" id="2490857"/>
    <lineage>
        <taxon>Bacteria</taxon>
        <taxon>Pseudomonadati</taxon>
        <taxon>Pseudomonadota</taxon>
        <taxon>Betaproteobacteria</taxon>
        <taxon>Burkholderiales</taxon>
        <taxon>Burkholderiaceae</taxon>
        <taxon>Lautropia</taxon>
    </lineage>
</organism>
<proteinExistence type="predicted"/>
<evidence type="ECO:0000256" key="1">
    <source>
        <dbReference type="ARBA" id="ARBA00022475"/>
    </source>
</evidence>
<evidence type="ECO:0000256" key="5">
    <source>
        <dbReference type="SAM" id="Coils"/>
    </source>
</evidence>
<dbReference type="AlphaFoldDB" id="A0A3R8NB60"/>
<keyword evidence="9" id="KW-1185">Reference proteome</keyword>
<protein>
    <submittedName>
        <fullName evidence="8">DUF1049 domain-containing protein</fullName>
    </submittedName>
</protein>
<evidence type="ECO:0000256" key="3">
    <source>
        <dbReference type="ARBA" id="ARBA00022989"/>
    </source>
</evidence>
<evidence type="ECO:0000313" key="8">
    <source>
        <dbReference type="EMBL" id="RRN44561.1"/>
    </source>
</evidence>
<keyword evidence="2 6" id="KW-0812">Transmembrane</keyword>
<name>A0A3R8NB60_9BURK</name>
<gene>
    <name evidence="8" type="ORF">EHV23_14910</name>
</gene>
<dbReference type="GO" id="GO:0005886">
    <property type="term" value="C:plasma membrane"/>
    <property type="evidence" value="ECO:0007669"/>
    <property type="project" value="InterPro"/>
</dbReference>
<dbReference type="RefSeq" id="WP_125096753.1">
    <property type="nucleotide sequence ID" value="NZ_RRUE01000002.1"/>
</dbReference>
<comment type="caution">
    <text evidence="8">The sequence shown here is derived from an EMBL/GenBank/DDBJ whole genome shotgun (WGS) entry which is preliminary data.</text>
</comment>
<reference evidence="8 9" key="1">
    <citation type="submission" date="2018-11" db="EMBL/GenBank/DDBJ databases">
        <title>Genome sequencing of Lautropia sp. KCOM 2505 (= ChDC F240).</title>
        <authorList>
            <person name="Kook J.-K."/>
            <person name="Park S.-N."/>
            <person name="Lim Y.K."/>
        </authorList>
    </citation>
    <scope>NUCLEOTIDE SEQUENCE [LARGE SCALE GENOMIC DNA]</scope>
    <source>
        <strain evidence="8 9">KCOM 2505</strain>
    </source>
</reference>
<sequence length="108" mass="11937">MHVIAWLLKIVIFIALLGFALGNTESVHLGVFGNQELGLDGPLVVFLLLFFLFGLLVGFLSVVPRSIRQGRQLKRLRRDLARLQEQSGHVSDDATLLGVSSADRLTVR</sequence>
<feature type="transmembrane region" description="Helical" evidence="6">
    <location>
        <begin position="42"/>
        <end position="63"/>
    </location>
</feature>
<keyword evidence="5" id="KW-0175">Coiled coil</keyword>
<dbReference type="Pfam" id="PF06305">
    <property type="entry name" value="LapA_dom"/>
    <property type="match status" value="1"/>
</dbReference>
<keyword evidence="3 6" id="KW-1133">Transmembrane helix</keyword>
<dbReference type="EMBL" id="RRUE01000002">
    <property type="protein sequence ID" value="RRN44561.1"/>
    <property type="molecule type" value="Genomic_DNA"/>
</dbReference>
<evidence type="ECO:0000256" key="2">
    <source>
        <dbReference type="ARBA" id="ARBA00022692"/>
    </source>
</evidence>
<dbReference type="OrthoDB" id="9154783at2"/>
<evidence type="ECO:0000259" key="7">
    <source>
        <dbReference type="Pfam" id="PF06305"/>
    </source>
</evidence>
<dbReference type="InterPro" id="IPR010445">
    <property type="entry name" value="LapA_dom"/>
</dbReference>
<feature type="domain" description="Lipopolysaccharide assembly protein A" evidence="7">
    <location>
        <begin position="23"/>
        <end position="86"/>
    </location>
</feature>
<accession>A0A3R8NB60</accession>
<keyword evidence="1" id="KW-1003">Cell membrane</keyword>
<evidence type="ECO:0000256" key="4">
    <source>
        <dbReference type="ARBA" id="ARBA00023136"/>
    </source>
</evidence>
<dbReference type="Proteomes" id="UP000270261">
    <property type="component" value="Unassembled WGS sequence"/>
</dbReference>
<keyword evidence="4 6" id="KW-0472">Membrane</keyword>
<feature type="coiled-coil region" evidence="5">
    <location>
        <begin position="66"/>
        <end position="93"/>
    </location>
</feature>
<evidence type="ECO:0000313" key="9">
    <source>
        <dbReference type="Proteomes" id="UP000270261"/>
    </source>
</evidence>